<evidence type="ECO:0000256" key="7">
    <source>
        <dbReference type="ARBA" id="ARBA00047802"/>
    </source>
</evidence>
<dbReference type="InterPro" id="IPR008271">
    <property type="entry name" value="Ser/Thr_kinase_AS"/>
</dbReference>
<dbReference type="PROSITE" id="PS50078">
    <property type="entry name" value="POLO_BOX"/>
    <property type="match status" value="2"/>
</dbReference>
<dbReference type="CDD" id="cd13118">
    <property type="entry name" value="POLO_box_1"/>
    <property type="match status" value="1"/>
</dbReference>
<feature type="domain" description="POLO box" evidence="13">
    <location>
        <begin position="517"/>
        <end position="595"/>
    </location>
</feature>
<keyword evidence="3" id="KW-0677">Repeat</keyword>
<dbReference type="InterPro" id="IPR033701">
    <property type="entry name" value="POLO_box_1"/>
</dbReference>
<dbReference type="InterPro" id="IPR000719">
    <property type="entry name" value="Prot_kinase_dom"/>
</dbReference>
<comment type="similarity">
    <text evidence="10">Belongs to the protein kinase superfamily. Ser/Thr protein kinase family. CDC5/Polo subfamily.</text>
</comment>
<evidence type="ECO:0000256" key="9">
    <source>
        <dbReference type="PROSITE-ProRule" id="PRU10141"/>
    </source>
</evidence>
<keyword evidence="1 10" id="KW-0723">Serine/threonine-protein kinase</keyword>
<keyword evidence="2 10" id="KW-0808">Transferase</keyword>
<evidence type="ECO:0000256" key="11">
    <source>
        <dbReference type="SAM" id="MobiDB-lite"/>
    </source>
</evidence>
<dbReference type="PANTHER" id="PTHR24345:SF0">
    <property type="entry name" value="CELL CYCLE SERINE_THREONINE-PROTEIN KINASE CDC5_MSD2"/>
    <property type="match status" value="1"/>
</dbReference>
<evidence type="ECO:0000256" key="4">
    <source>
        <dbReference type="ARBA" id="ARBA00022741"/>
    </source>
</evidence>
<accession>A0ABM1A470</accession>
<evidence type="ECO:0000313" key="15">
    <source>
        <dbReference type="RefSeq" id="XP_012940490.1"/>
    </source>
</evidence>
<dbReference type="CDD" id="cd13117">
    <property type="entry name" value="POLO_box_2"/>
    <property type="match status" value="1"/>
</dbReference>
<dbReference type="InterPro" id="IPR017441">
    <property type="entry name" value="Protein_kinase_ATP_BS"/>
</dbReference>
<feature type="binding site" evidence="9">
    <location>
        <position position="142"/>
    </location>
    <ligand>
        <name>ATP</name>
        <dbReference type="ChEBI" id="CHEBI:30616"/>
    </ligand>
</feature>
<evidence type="ECO:0000259" key="13">
    <source>
        <dbReference type="PROSITE" id="PS50078"/>
    </source>
</evidence>
<dbReference type="PROSITE" id="PS50011">
    <property type="entry name" value="PROTEIN_KINASE_DOM"/>
    <property type="match status" value="1"/>
</dbReference>
<dbReference type="InterPro" id="IPR036947">
    <property type="entry name" value="POLO_box_dom_sf"/>
</dbReference>
<evidence type="ECO:0000256" key="8">
    <source>
        <dbReference type="ARBA" id="ARBA00048347"/>
    </source>
</evidence>
<comment type="catalytic activity">
    <reaction evidence="7 10">
        <text>L-threonyl-[protein] + ATP = O-phospho-L-threonyl-[protein] + ADP + H(+)</text>
        <dbReference type="Rhea" id="RHEA:46608"/>
        <dbReference type="Rhea" id="RHEA-COMP:11060"/>
        <dbReference type="Rhea" id="RHEA-COMP:11605"/>
        <dbReference type="ChEBI" id="CHEBI:15378"/>
        <dbReference type="ChEBI" id="CHEBI:30013"/>
        <dbReference type="ChEBI" id="CHEBI:30616"/>
        <dbReference type="ChEBI" id="CHEBI:61977"/>
        <dbReference type="ChEBI" id="CHEBI:456216"/>
        <dbReference type="EC" id="2.7.11.21"/>
    </reaction>
</comment>
<dbReference type="PROSITE" id="PS00107">
    <property type="entry name" value="PROTEIN_KINASE_ATP"/>
    <property type="match status" value="1"/>
</dbReference>
<name>A0ABM1A470_APLCA</name>
<dbReference type="CDD" id="cd14099">
    <property type="entry name" value="STKc_PLK"/>
    <property type="match status" value="1"/>
</dbReference>
<keyword evidence="14" id="KW-1185">Reference proteome</keyword>
<feature type="region of interest" description="Disordered" evidence="11">
    <location>
        <begin position="18"/>
        <end position="73"/>
    </location>
</feature>
<evidence type="ECO:0000313" key="16">
    <source>
        <dbReference type="RefSeq" id="XP_012940491.1"/>
    </source>
</evidence>
<feature type="compositionally biased region" description="Low complexity" evidence="11">
    <location>
        <begin position="51"/>
        <end position="65"/>
    </location>
</feature>
<organism evidence="14 15">
    <name type="scientific">Aplysia californica</name>
    <name type="common">California sea hare</name>
    <dbReference type="NCBI Taxonomy" id="6500"/>
    <lineage>
        <taxon>Eukaryota</taxon>
        <taxon>Metazoa</taxon>
        <taxon>Spiralia</taxon>
        <taxon>Lophotrochozoa</taxon>
        <taxon>Mollusca</taxon>
        <taxon>Gastropoda</taxon>
        <taxon>Heterobranchia</taxon>
        <taxon>Euthyneura</taxon>
        <taxon>Tectipleura</taxon>
        <taxon>Aplysiida</taxon>
        <taxon>Aplysioidea</taxon>
        <taxon>Aplysiidae</taxon>
        <taxon>Aplysia</taxon>
    </lineage>
</organism>
<dbReference type="Pfam" id="PF00659">
    <property type="entry name" value="POLO_box"/>
    <property type="match status" value="2"/>
</dbReference>
<dbReference type="PROSITE" id="PS00108">
    <property type="entry name" value="PROTEIN_KINASE_ST"/>
    <property type="match status" value="1"/>
</dbReference>
<dbReference type="GO" id="GO:0016301">
    <property type="term" value="F:kinase activity"/>
    <property type="evidence" value="ECO:0007669"/>
    <property type="project" value="UniProtKB-KW"/>
</dbReference>
<dbReference type="InterPro" id="IPR033695">
    <property type="entry name" value="POLO_box_2"/>
</dbReference>
<dbReference type="RefSeq" id="XP_012940491.1">
    <property type="nucleotide sequence ID" value="XM_013085037.2"/>
</dbReference>
<comment type="catalytic activity">
    <reaction evidence="8">
        <text>L-seryl-[protein] + ATP = O-phospho-L-seryl-[protein] + ADP + H(+)</text>
        <dbReference type="Rhea" id="RHEA:17989"/>
        <dbReference type="Rhea" id="RHEA-COMP:9863"/>
        <dbReference type="Rhea" id="RHEA-COMP:11604"/>
        <dbReference type="ChEBI" id="CHEBI:15378"/>
        <dbReference type="ChEBI" id="CHEBI:29999"/>
        <dbReference type="ChEBI" id="CHEBI:30616"/>
        <dbReference type="ChEBI" id="CHEBI:83421"/>
        <dbReference type="ChEBI" id="CHEBI:456216"/>
        <dbReference type="EC" id="2.7.11.21"/>
    </reaction>
</comment>
<evidence type="ECO:0000256" key="6">
    <source>
        <dbReference type="ARBA" id="ARBA00022840"/>
    </source>
</evidence>
<dbReference type="InterPro" id="IPR000959">
    <property type="entry name" value="POLO_box_dom"/>
</dbReference>
<protein>
    <recommendedName>
        <fullName evidence="10">Serine/threonine-protein kinase PLK</fullName>
        <ecNumber evidence="10">2.7.11.21</ecNumber>
    </recommendedName>
    <alternativeName>
        <fullName evidence="10">Polo-like kinase</fullName>
    </alternativeName>
</protein>
<evidence type="ECO:0000256" key="10">
    <source>
        <dbReference type="RuleBase" id="RU361162"/>
    </source>
</evidence>
<evidence type="ECO:0000259" key="12">
    <source>
        <dbReference type="PROSITE" id="PS50011"/>
    </source>
</evidence>
<reference evidence="15 16" key="1">
    <citation type="submission" date="2025-05" db="UniProtKB">
        <authorList>
            <consortium name="RefSeq"/>
        </authorList>
    </citation>
    <scope>IDENTIFICATION</scope>
</reference>
<dbReference type="SUPFAM" id="SSF56112">
    <property type="entry name" value="Protein kinase-like (PK-like)"/>
    <property type="match status" value="1"/>
</dbReference>
<evidence type="ECO:0000256" key="1">
    <source>
        <dbReference type="ARBA" id="ARBA00022527"/>
    </source>
</evidence>
<evidence type="ECO:0000256" key="2">
    <source>
        <dbReference type="ARBA" id="ARBA00022679"/>
    </source>
</evidence>
<dbReference type="InterPro" id="IPR011009">
    <property type="entry name" value="Kinase-like_dom_sf"/>
</dbReference>
<feature type="region of interest" description="Disordered" evidence="11">
    <location>
        <begin position="427"/>
        <end position="485"/>
    </location>
</feature>
<dbReference type="SMART" id="SM00220">
    <property type="entry name" value="S_TKc"/>
    <property type="match status" value="1"/>
</dbReference>
<feature type="domain" description="Protein kinase" evidence="12">
    <location>
        <begin position="104"/>
        <end position="356"/>
    </location>
</feature>
<proteinExistence type="inferred from homology"/>
<keyword evidence="6 9" id="KW-0067">ATP-binding</keyword>
<dbReference type="Gene3D" id="3.30.200.20">
    <property type="entry name" value="Phosphorylase Kinase, domain 1"/>
    <property type="match status" value="1"/>
</dbReference>
<dbReference type="Gene3D" id="3.30.1120.30">
    <property type="entry name" value="POLO box domain"/>
    <property type="match status" value="2"/>
</dbReference>
<dbReference type="GeneID" id="101863827"/>
<feature type="compositionally biased region" description="Low complexity" evidence="11">
    <location>
        <begin position="29"/>
        <end position="42"/>
    </location>
</feature>
<gene>
    <name evidence="15 16" type="primary">LOC101863827</name>
</gene>
<feature type="domain" description="POLO box" evidence="13">
    <location>
        <begin position="619"/>
        <end position="703"/>
    </location>
</feature>
<dbReference type="EC" id="2.7.11.21" evidence="10"/>
<dbReference type="Pfam" id="PF00069">
    <property type="entry name" value="Pkinase"/>
    <property type="match status" value="1"/>
</dbReference>
<evidence type="ECO:0000313" key="14">
    <source>
        <dbReference type="Proteomes" id="UP000694888"/>
    </source>
</evidence>
<keyword evidence="5 10" id="KW-0418">Kinase</keyword>
<dbReference type="Proteomes" id="UP000694888">
    <property type="component" value="Unplaced"/>
</dbReference>
<dbReference type="PANTHER" id="PTHR24345">
    <property type="entry name" value="SERINE/THREONINE-PROTEIN KINASE PLK"/>
    <property type="match status" value="1"/>
</dbReference>
<sequence length="709" mass="79739">MSVEVLVPKPASALPSTAPAVMKEQLRPSTTAVSTRSSSKSSAMGIHYHMQLQSQQQKQQQLKPQTAGSDAVRSTPDINGHTPDIQQHFDNTHIIYDSTTDTTYLRGRLLGKGGFARCYEILNLNTNKIYAGKIISKARIAKPHQKQKILREVQLQKNLKHRHVVEFNSYFEDDNNVYIILENCSRKSLVHVLKHRKCLTEPEVRYYLRQLVDGVDYIHRNQIIHRDLKLGNMLLNHDMELKLADFGLATRVDFVGEKKMTVCGTPNYIAPEVLQKKGHSFEADIWAVGCITYALLVGRPPFETTTLKETYMRITENSYVLPPSLSPPVKNLIRRCLNADPLSRPNLHEILADEFFTCGYLPRSLSPACCTSVPKFPAYSRYTSNNRPVSYAVPNDTKTDPMGRLGNALSQMHLDSRSENLLEEKELEDIEKKSPRHSPTHNSRSSDSGHPGKDNIPSGGSNNEGSSGDRSRSPPQRDQSGKQRSAATLLEALGTCLEHMPKSSRANPTPVNCEITWVTKWVDYSNKYGFGFQLSSDALGVLFNDTSRIIMAPDGRAIQYYDVTGKLSAFSSDCVPEELERKTTLLQYFARYMDEHLIQGGDLEYSSCSDACSWSGSLFLKKWFRTAKAIVLYLSDGTLQVNFFDDHTKLILSSVKNEYVVTYIDQDRCARTYGLSHVLQEGSTSDILDRMTFARSMLKNLVDIEGADI</sequence>
<evidence type="ECO:0000256" key="5">
    <source>
        <dbReference type="ARBA" id="ARBA00022777"/>
    </source>
</evidence>
<evidence type="ECO:0000256" key="3">
    <source>
        <dbReference type="ARBA" id="ARBA00022737"/>
    </source>
</evidence>
<dbReference type="Gene3D" id="1.10.510.10">
    <property type="entry name" value="Transferase(Phosphotransferase) domain 1"/>
    <property type="match status" value="1"/>
</dbReference>
<feature type="compositionally biased region" description="Polar residues" evidence="11">
    <location>
        <begin position="474"/>
        <end position="485"/>
    </location>
</feature>
<dbReference type="SUPFAM" id="SSF82615">
    <property type="entry name" value="Polo-box domain"/>
    <property type="match status" value="2"/>
</dbReference>
<keyword evidence="4 9" id="KW-0547">Nucleotide-binding</keyword>
<dbReference type="RefSeq" id="XP_012940490.1">
    <property type="nucleotide sequence ID" value="XM_013085036.2"/>
</dbReference>